<dbReference type="GO" id="GO:0042781">
    <property type="term" value="F:3'-tRNA processing endoribonuclease activity"/>
    <property type="evidence" value="ECO:0007669"/>
    <property type="project" value="TreeGrafter"/>
</dbReference>
<dbReference type="OrthoDB" id="9803916at2"/>
<keyword evidence="4" id="KW-1185">Reference proteome</keyword>
<proteinExistence type="predicted"/>
<evidence type="ECO:0000259" key="2">
    <source>
        <dbReference type="Pfam" id="PF12706"/>
    </source>
</evidence>
<dbReference type="EMBL" id="SPDV01000020">
    <property type="protein sequence ID" value="TFI58056.1"/>
    <property type="molecule type" value="Genomic_DNA"/>
</dbReference>
<dbReference type="Pfam" id="PF00753">
    <property type="entry name" value="Lactamase_B"/>
    <property type="match status" value="1"/>
</dbReference>
<gene>
    <name evidence="3" type="ORF">E2493_11670</name>
</gene>
<feature type="domain" description="Metallo-beta-lactamase" evidence="2">
    <location>
        <begin position="232"/>
        <end position="305"/>
    </location>
</feature>
<dbReference type="SUPFAM" id="SSF56281">
    <property type="entry name" value="Metallo-hydrolase/oxidoreductase"/>
    <property type="match status" value="1"/>
</dbReference>
<accession>A0A4Y8ZUC2</accession>
<dbReference type="PANTHER" id="PTHR46018:SF7">
    <property type="entry name" value="RIBONUCLEASE Z"/>
    <property type="match status" value="1"/>
</dbReference>
<organism evidence="3 4">
    <name type="scientific">Sphingomonas parva</name>
    <dbReference type="NCBI Taxonomy" id="2555898"/>
    <lineage>
        <taxon>Bacteria</taxon>
        <taxon>Pseudomonadati</taxon>
        <taxon>Pseudomonadota</taxon>
        <taxon>Alphaproteobacteria</taxon>
        <taxon>Sphingomonadales</taxon>
        <taxon>Sphingomonadaceae</taxon>
        <taxon>Sphingomonas</taxon>
    </lineage>
</organism>
<keyword evidence="3" id="KW-0378">Hydrolase</keyword>
<reference evidence="3 4" key="1">
    <citation type="submission" date="2019-03" db="EMBL/GenBank/DDBJ databases">
        <title>Genome sequence of Sphingomonas sp. 17J27-24.</title>
        <authorList>
            <person name="Kim M."/>
            <person name="Maeng S."/>
            <person name="Sathiyaraj S."/>
        </authorList>
    </citation>
    <scope>NUCLEOTIDE SEQUENCE [LARGE SCALE GENOMIC DNA]</scope>
    <source>
        <strain evidence="3 4">17J27-24</strain>
    </source>
</reference>
<dbReference type="Gene3D" id="3.60.15.10">
    <property type="entry name" value="Ribonuclease Z/Hydroxyacylglutathione hydrolase-like"/>
    <property type="match status" value="1"/>
</dbReference>
<comment type="caution">
    <text evidence="3">The sequence shown here is derived from an EMBL/GenBank/DDBJ whole genome shotgun (WGS) entry which is preliminary data.</text>
</comment>
<dbReference type="AlphaFoldDB" id="A0A4Y8ZUC2"/>
<dbReference type="NCBIfam" id="NF002558">
    <property type="entry name" value="PRK02126.1"/>
    <property type="match status" value="1"/>
</dbReference>
<evidence type="ECO:0000313" key="4">
    <source>
        <dbReference type="Proteomes" id="UP000298213"/>
    </source>
</evidence>
<dbReference type="PANTHER" id="PTHR46018">
    <property type="entry name" value="ZINC PHOSPHODIESTERASE ELAC PROTEIN 1"/>
    <property type="match status" value="1"/>
</dbReference>
<dbReference type="Proteomes" id="UP000298213">
    <property type="component" value="Unassembled WGS sequence"/>
</dbReference>
<sequence length="342" mass="37309">MTPSFHPRLVNDRFGDPGVFVEILHRREALLFDLGDLSPLSTRDLLRVSHVFVTHGHIDHFIGFDALLRVLVGRDRIVEVVGPRGFADRVGHKLLGYQWDLVDRYETDLVFEVTELEADLTTRRARFRFKRGFAREDLGAGEAPDGLVARGDGFCVRAAVLEHHGPSIGYAVEEPEHVNIWRNRLAERGLAPGPWLQALKQAVIDRRGDAFPVETPDGVASLGALREMLSVTPGQRVAYVTDVADTPGNREAIAQLAGGADLLFIESCFAAGDEAQAQARAHLTTRAAGEIARAAGVRRVEPFHFSPRYEQGGADAMIAEVAAAFESQTRAGSRSESGATAS</sequence>
<protein>
    <submittedName>
        <fullName evidence="3">MBL fold metallo-hydrolase</fullName>
    </submittedName>
</protein>
<dbReference type="RefSeq" id="WP_135086941.1">
    <property type="nucleotide sequence ID" value="NZ_SPDV01000020.1"/>
</dbReference>
<dbReference type="Pfam" id="PF12706">
    <property type="entry name" value="Lactamase_B_2"/>
    <property type="match status" value="1"/>
</dbReference>
<evidence type="ECO:0000259" key="1">
    <source>
        <dbReference type="Pfam" id="PF00753"/>
    </source>
</evidence>
<feature type="domain" description="Metallo-beta-lactamase" evidence="1">
    <location>
        <begin position="43"/>
        <end position="124"/>
    </location>
</feature>
<evidence type="ECO:0000313" key="3">
    <source>
        <dbReference type="EMBL" id="TFI58056.1"/>
    </source>
</evidence>
<name>A0A4Y8ZUC2_9SPHN</name>
<dbReference type="InterPro" id="IPR036866">
    <property type="entry name" value="RibonucZ/Hydroxyglut_hydro"/>
</dbReference>
<dbReference type="InterPro" id="IPR001279">
    <property type="entry name" value="Metallo-B-lactamas"/>
</dbReference>